<gene>
    <name evidence="1" type="ORF">CPELLU_LOCUS4701</name>
</gene>
<protein>
    <submittedName>
        <fullName evidence="1">24582_t:CDS:1</fullName>
    </submittedName>
</protein>
<name>A0A9N9AYU9_9GLOM</name>
<organism evidence="1 2">
    <name type="scientific">Cetraspora pellucida</name>
    <dbReference type="NCBI Taxonomy" id="1433469"/>
    <lineage>
        <taxon>Eukaryota</taxon>
        <taxon>Fungi</taxon>
        <taxon>Fungi incertae sedis</taxon>
        <taxon>Mucoromycota</taxon>
        <taxon>Glomeromycotina</taxon>
        <taxon>Glomeromycetes</taxon>
        <taxon>Diversisporales</taxon>
        <taxon>Gigasporaceae</taxon>
        <taxon>Cetraspora</taxon>
    </lineage>
</organism>
<dbReference type="Proteomes" id="UP000789759">
    <property type="component" value="Unassembled WGS sequence"/>
</dbReference>
<evidence type="ECO:0000313" key="2">
    <source>
        <dbReference type="Proteomes" id="UP000789759"/>
    </source>
</evidence>
<dbReference type="AlphaFoldDB" id="A0A9N9AYU9"/>
<sequence>MLPRDELAIYGYRTSYLFASYIPKAVSLLDKNEETNGFII</sequence>
<keyword evidence="2" id="KW-1185">Reference proteome</keyword>
<comment type="caution">
    <text evidence="1">The sequence shown here is derived from an EMBL/GenBank/DDBJ whole genome shotgun (WGS) entry which is preliminary data.</text>
</comment>
<reference evidence="1" key="1">
    <citation type="submission" date="2021-06" db="EMBL/GenBank/DDBJ databases">
        <authorList>
            <person name="Kallberg Y."/>
            <person name="Tangrot J."/>
            <person name="Rosling A."/>
        </authorList>
    </citation>
    <scope>NUCLEOTIDE SEQUENCE</scope>
    <source>
        <strain evidence="1">FL966</strain>
    </source>
</reference>
<evidence type="ECO:0000313" key="1">
    <source>
        <dbReference type="EMBL" id="CAG8549940.1"/>
    </source>
</evidence>
<accession>A0A9N9AYU9</accession>
<dbReference type="EMBL" id="CAJVQA010002520">
    <property type="protein sequence ID" value="CAG8549940.1"/>
    <property type="molecule type" value="Genomic_DNA"/>
</dbReference>
<proteinExistence type="predicted"/>